<dbReference type="Proteomes" id="UP001165960">
    <property type="component" value="Unassembled WGS sequence"/>
</dbReference>
<keyword evidence="2" id="KW-1185">Reference proteome</keyword>
<reference evidence="1" key="1">
    <citation type="submission" date="2022-04" db="EMBL/GenBank/DDBJ databases">
        <title>Genome of the entomopathogenic fungus Entomophthora muscae.</title>
        <authorList>
            <person name="Elya C."/>
            <person name="Lovett B.R."/>
            <person name="Lee E."/>
            <person name="Macias A.M."/>
            <person name="Hajek A.E."/>
            <person name="De Bivort B.L."/>
            <person name="Kasson M.T."/>
            <person name="De Fine Licht H.H."/>
            <person name="Stajich J.E."/>
        </authorList>
    </citation>
    <scope>NUCLEOTIDE SEQUENCE</scope>
    <source>
        <strain evidence="1">Berkeley</strain>
    </source>
</reference>
<comment type="caution">
    <text evidence="1">The sequence shown here is derived from an EMBL/GenBank/DDBJ whole genome shotgun (WGS) entry which is preliminary data.</text>
</comment>
<dbReference type="EMBL" id="QTSX02005762">
    <property type="protein sequence ID" value="KAJ9057850.1"/>
    <property type="molecule type" value="Genomic_DNA"/>
</dbReference>
<sequence>MILGQNPLQRHRSNEEKHPSQCTYQPKGPPPNPASVCYRESDPKPDLAGGRVEIPFPTDPPPNPFNI</sequence>
<evidence type="ECO:0000313" key="1">
    <source>
        <dbReference type="EMBL" id="KAJ9057850.1"/>
    </source>
</evidence>
<gene>
    <name evidence="1" type="ORF">DSO57_1018740</name>
</gene>
<name>A0ACC2S6C0_9FUNG</name>
<protein>
    <submittedName>
        <fullName evidence="1">Uncharacterized protein</fullName>
    </submittedName>
</protein>
<evidence type="ECO:0000313" key="2">
    <source>
        <dbReference type="Proteomes" id="UP001165960"/>
    </source>
</evidence>
<organism evidence="1 2">
    <name type="scientific">Entomophthora muscae</name>
    <dbReference type="NCBI Taxonomy" id="34485"/>
    <lineage>
        <taxon>Eukaryota</taxon>
        <taxon>Fungi</taxon>
        <taxon>Fungi incertae sedis</taxon>
        <taxon>Zoopagomycota</taxon>
        <taxon>Entomophthoromycotina</taxon>
        <taxon>Entomophthoromycetes</taxon>
        <taxon>Entomophthorales</taxon>
        <taxon>Entomophthoraceae</taxon>
        <taxon>Entomophthora</taxon>
    </lineage>
</organism>
<accession>A0ACC2S6C0</accession>
<proteinExistence type="predicted"/>